<sequence length="590" mass="66746">MATHLSVGRINVSKLRESYRSRLKRCLECCEGTKAIVWDESLMGPFDLIAENTLLKDCEVIIMWSLRAPLPSGPAVRNIIFFVRPNISLMQTIARCILGNDTSNPFEEVSYHLFFVPRKNELCIRKLEELRALESFTNVGDFPLEMLPLDYDLLSLDYSSCFADCFINNDYKSLHYVAKSLMTLQELYGTIPNVYGKGASAGHVWDILKRMTREYNISDSGKSQIDNLLLIDRSVDVLSPLLNQLTYEGLIDEILSINNTIVRLPSGGDKGKVILNSGDKVFSDIRDKNFHSVGAYLSKQAKLLTSQSNERHEAKTVEDMKNFVMKLPHIQAVKSSLSLHTNIAHIIHQEVHSHDFIECLDVQQQFYMGSHSDKPHEIIEKYIAKRVSLNKVLRLICIQSYCSNGLKPKVFEQYKRDILLAYGFENIITLQNLERAGLIKVHTSNLKTYSTLRKTLKLTVEDVNIQNPKDISYTYSGYAPLTVRLAQFLHRPGWRSIEDVLSHIPGPTIQEVQVANNPSSFSSSQPKCTLVFFIGGVTFAEIAALRFLSQLDDAPAEYIVASTSIINGDNWMKSLCHTLTPVPRSLNPFD</sequence>
<dbReference type="InterPro" id="IPR043154">
    <property type="entry name" value="Sec-1-like_dom1"/>
</dbReference>
<dbReference type="Pfam" id="PF00995">
    <property type="entry name" value="Sec1"/>
    <property type="match status" value="1"/>
</dbReference>
<dbReference type="Gene3D" id="1.25.40.850">
    <property type="match status" value="1"/>
</dbReference>
<keyword evidence="3" id="KW-1185">Reference proteome</keyword>
<dbReference type="InterPro" id="IPR001619">
    <property type="entry name" value="Sec1-like"/>
</dbReference>
<dbReference type="FunFam" id="3.40.50.1910:FF:000005">
    <property type="entry name" value="vacuolar protein sorting-associated protein 33A isoform X1"/>
    <property type="match status" value="1"/>
</dbReference>
<dbReference type="InterPro" id="IPR027482">
    <property type="entry name" value="Sec1-like_dom2"/>
</dbReference>
<dbReference type="GO" id="GO:0016192">
    <property type="term" value="P:vesicle-mediated transport"/>
    <property type="evidence" value="ECO:0007669"/>
    <property type="project" value="InterPro"/>
</dbReference>
<comment type="caution">
    <text evidence="2">The sequence shown here is derived from an EMBL/GenBank/DDBJ whole genome shotgun (WGS) entry which is preliminary data.</text>
</comment>
<dbReference type="AlphaFoldDB" id="A0A7I8W9S2"/>
<comment type="similarity">
    <text evidence="1">Belongs to the STXBP/unc-18/SEC1 family.</text>
</comment>
<evidence type="ECO:0000256" key="1">
    <source>
        <dbReference type="ARBA" id="ARBA00009884"/>
    </source>
</evidence>
<dbReference type="InterPro" id="IPR043155">
    <property type="entry name" value="VPS33_dom3b"/>
</dbReference>
<gene>
    <name evidence="2" type="ORF">DGYR_LOCUS12363</name>
</gene>
<dbReference type="InterPro" id="IPR036045">
    <property type="entry name" value="Sec1-like_sf"/>
</dbReference>
<proteinExistence type="inferred from homology"/>
<evidence type="ECO:0000313" key="3">
    <source>
        <dbReference type="Proteomes" id="UP000549394"/>
    </source>
</evidence>
<dbReference type="PANTHER" id="PTHR11679">
    <property type="entry name" value="VESICLE PROTEIN SORTING-ASSOCIATED"/>
    <property type="match status" value="1"/>
</dbReference>
<dbReference type="OrthoDB" id="10262287at2759"/>
<dbReference type="Gene3D" id="3.40.50.1910">
    <property type="match status" value="3"/>
</dbReference>
<dbReference type="EMBL" id="CAJFCJ010000024">
    <property type="protein sequence ID" value="CAD5124889.1"/>
    <property type="molecule type" value="Genomic_DNA"/>
</dbReference>
<evidence type="ECO:0000313" key="2">
    <source>
        <dbReference type="EMBL" id="CAD5124889.1"/>
    </source>
</evidence>
<accession>A0A7I8W9S2</accession>
<dbReference type="SUPFAM" id="SSF56815">
    <property type="entry name" value="Sec1/munc18-like (SM) proteins"/>
    <property type="match status" value="1"/>
</dbReference>
<organism evidence="2 3">
    <name type="scientific">Dimorphilus gyrociliatus</name>
    <dbReference type="NCBI Taxonomy" id="2664684"/>
    <lineage>
        <taxon>Eukaryota</taxon>
        <taxon>Metazoa</taxon>
        <taxon>Spiralia</taxon>
        <taxon>Lophotrochozoa</taxon>
        <taxon>Annelida</taxon>
        <taxon>Polychaeta</taxon>
        <taxon>Polychaeta incertae sedis</taxon>
        <taxon>Dinophilidae</taxon>
        <taxon>Dimorphilus</taxon>
    </lineage>
</organism>
<protein>
    <submittedName>
        <fullName evidence="2">DgyrCDS13141</fullName>
    </submittedName>
</protein>
<name>A0A7I8W9S2_9ANNE</name>
<reference evidence="2 3" key="1">
    <citation type="submission" date="2020-08" db="EMBL/GenBank/DDBJ databases">
        <authorList>
            <person name="Hejnol A."/>
        </authorList>
    </citation>
    <scope>NUCLEOTIDE SEQUENCE [LARGE SCALE GENOMIC DNA]</scope>
</reference>
<dbReference type="Gene3D" id="3.40.50.2060">
    <property type="match status" value="1"/>
</dbReference>
<dbReference type="PIRSF" id="PIRSF005715">
    <property type="entry name" value="VPS45_Sec1"/>
    <property type="match status" value="1"/>
</dbReference>
<dbReference type="Proteomes" id="UP000549394">
    <property type="component" value="Unassembled WGS sequence"/>
</dbReference>